<reference evidence="1" key="1">
    <citation type="submission" date="2022-12" db="EMBL/GenBank/DDBJ databases">
        <title>Species Delineation and Comparative Genomics within the Campylobacter ureolyticus Complex.</title>
        <authorList>
            <person name="Maki J."/>
            <person name="Howard M."/>
            <person name="Connelly S."/>
            <person name="Hardy D.J."/>
            <person name="Cameron A."/>
        </authorList>
    </citation>
    <scope>NUCLEOTIDE SEQUENCE</scope>
    <source>
        <strain evidence="1">URMC_787</strain>
    </source>
</reference>
<sequence length="357" mass="40745">MTVEYALNFIKNELSFRAKRDIVEKYNALDSEIKDFEFKRGDEFYRHPFSLIDESSIIERLYTQMLTICVSQVPIKLLVKKGSGEDIIRNFNKDLDIKKPKEIEIGGDIELDEPLALASVYDTLDSFGLSEFKDNARDILNEYERSVVIPDGKDISNLAFRFSPDKSSWHSSYQSGDNYFSIYQFDSWSQPIPLISGNGGGASNLTDLKDFPKTHQKGKILVSTGLRLEWADMPKVANNTNTTNEPNITPTSSTLREITYSEGLELSDDTFILLKLTKNETLKIKQSSNFEVLMKEKVEYKFIVELNSFSLGFDTNLTLMHNNPSFEKIENSTHATFNMIRLDAGIILVYNINYGSY</sequence>
<protein>
    <submittedName>
        <fullName evidence="1">Uncharacterized protein</fullName>
    </submittedName>
</protein>
<gene>
    <name evidence="1" type="ORF">O6B32_00775</name>
</gene>
<dbReference type="EMBL" id="JAPXGO010000001">
    <property type="protein sequence ID" value="MCZ6159023.1"/>
    <property type="molecule type" value="Genomic_DNA"/>
</dbReference>
<organism evidence="1 2">
    <name type="scientific">Campylobacter ureolyticus</name>
    <dbReference type="NCBI Taxonomy" id="827"/>
    <lineage>
        <taxon>Bacteria</taxon>
        <taxon>Pseudomonadati</taxon>
        <taxon>Campylobacterota</taxon>
        <taxon>Epsilonproteobacteria</taxon>
        <taxon>Campylobacterales</taxon>
        <taxon>Campylobacteraceae</taxon>
        <taxon>Campylobacter</taxon>
    </lineage>
</organism>
<dbReference type="RefSeq" id="WP_269484165.1">
    <property type="nucleotide sequence ID" value="NZ_JAPXGO010000001.1"/>
</dbReference>
<name>A0A9Q4PRE4_9BACT</name>
<dbReference type="Proteomes" id="UP001075225">
    <property type="component" value="Unassembled WGS sequence"/>
</dbReference>
<comment type="caution">
    <text evidence="1">The sequence shown here is derived from an EMBL/GenBank/DDBJ whole genome shotgun (WGS) entry which is preliminary data.</text>
</comment>
<accession>A0A9Q4PRE4</accession>
<evidence type="ECO:0000313" key="2">
    <source>
        <dbReference type="Proteomes" id="UP001075225"/>
    </source>
</evidence>
<proteinExistence type="predicted"/>
<dbReference type="AlphaFoldDB" id="A0A9Q4PRE4"/>
<evidence type="ECO:0000313" key="1">
    <source>
        <dbReference type="EMBL" id="MCZ6159023.1"/>
    </source>
</evidence>